<dbReference type="EMBL" id="PJEX01000419">
    <property type="protein sequence ID" value="TKW50249.1"/>
    <property type="molecule type" value="Genomic_DNA"/>
</dbReference>
<dbReference type="Proteomes" id="UP000310108">
    <property type="component" value="Unassembled WGS sequence"/>
</dbReference>
<keyword evidence="2" id="KW-1185">Reference proteome</keyword>
<gene>
    <name evidence="1" type="ORF">CTA1_8446</name>
</gene>
<proteinExistence type="predicted"/>
<dbReference type="AlphaFoldDB" id="A0A4U6X5Y0"/>
<feature type="non-terminal residue" evidence="1">
    <location>
        <position position="1"/>
    </location>
</feature>
<evidence type="ECO:0000313" key="1">
    <source>
        <dbReference type="EMBL" id="TKW50249.1"/>
    </source>
</evidence>
<evidence type="ECO:0000313" key="2">
    <source>
        <dbReference type="Proteomes" id="UP000310108"/>
    </source>
</evidence>
<sequence>LLLLVRLQLRRHLHRLLLRLLLRKKRTPFENVYENAPDADSVISNSTKSSMTLPRR</sequence>
<accession>A0A4U6X5Y0</accession>
<protein>
    <submittedName>
        <fullName evidence="1">Uncharacterized protein</fullName>
    </submittedName>
</protein>
<reference evidence="1 2" key="1">
    <citation type="journal article" date="2019" name="PLoS ONE">
        <title>Comparative genome analysis indicates high evolutionary potential of pathogenicity genes in Colletotrichum tanaceti.</title>
        <authorList>
            <person name="Lelwala R.V."/>
            <person name="Korhonen P.K."/>
            <person name="Young N.D."/>
            <person name="Scott J.B."/>
            <person name="Ades P.A."/>
            <person name="Gasser R.B."/>
            <person name="Taylor P.W.J."/>
        </authorList>
    </citation>
    <scope>NUCLEOTIDE SEQUENCE [LARGE SCALE GENOMIC DNA]</scope>
    <source>
        <strain evidence="1">BRIP57314</strain>
    </source>
</reference>
<name>A0A4U6X5Y0_9PEZI</name>
<organism evidence="1 2">
    <name type="scientific">Colletotrichum tanaceti</name>
    <dbReference type="NCBI Taxonomy" id="1306861"/>
    <lineage>
        <taxon>Eukaryota</taxon>
        <taxon>Fungi</taxon>
        <taxon>Dikarya</taxon>
        <taxon>Ascomycota</taxon>
        <taxon>Pezizomycotina</taxon>
        <taxon>Sordariomycetes</taxon>
        <taxon>Hypocreomycetidae</taxon>
        <taxon>Glomerellales</taxon>
        <taxon>Glomerellaceae</taxon>
        <taxon>Colletotrichum</taxon>
        <taxon>Colletotrichum destructivum species complex</taxon>
    </lineage>
</organism>
<comment type="caution">
    <text evidence="1">The sequence shown here is derived from an EMBL/GenBank/DDBJ whole genome shotgun (WGS) entry which is preliminary data.</text>
</comment>